<evidence type="ECO:0000256" key="1">
    <source>
        <dbReference type="SAM" id="Coils"/>
    </source>
</evidence>
<dbReference type="EMBL" id="CBSZ010000204">
    <property type="protein sequence ID" value="CDH24453.1"/>
    <property type="molecule type" value="Genomic_DNA"/>
</dbReference>
<dbReference type="AlphaFoldDB" id="A0A077PTU2"/>
<accession>A0A077PTU2</accession>
<protein>
    <submittedName>
        <fullName evidence="2">Uncharacterized protein</fullName>
    </submittedName>
</protein>
<organism evidence="2">
    <name type="scientific">Xenorhabdus bovienii str. kraussei Becker Underwood</name>
    <dbReference type="NCBI Taxonomy" id="1398204"/>
    <lineage>
        <taxon>Bacteria</taxon>
        <taxon>Pseudomonadati</taxon>
        <taxon>Pseudomonadota</taxon>
        <taxon>Gammaproteobacteria</taxon>
        <taxon>Enterobacterales</taxon>
        <taxon>Morganellaceae</taxon>
        <taxon>Xenorhabdus</taxon>
    </lineage>
</organism>
<evidence type="ECO:0000313" key="2">
    <source>
        <dbReference type="EMBL" id="CDH24453.1"/>
    </source>
</evidence>
<comment type="caution">
    <text evidence="2">The sequence shown here is derived from an EMBL/GenBank/DDBJ whole genome shotgun (WGS) entry which is preliminary data.</text>
</comment>
<dbReference type="HOGENOM" id="CLU_3174891_0_0_6"/>
<name>A0A077PTU2_XENBV</name>
<keyword evidence="1" id="KW-0175">Coiled coil</keyword>
<gene>
    <name evidence="2" type="ORF">XBKB1_2820001</name>
</gene>
<proteinExistence type="predicted"/>
<feature type="coiled-coil region" evidence="1">
    <location>
        <begin position="15"/>
        <end position="42"/>
    </location>
</feature>
<dbReference type="Proteomes" id="UP000028493">
    <property type="component" value="Unassembled WGS sequence"/>
</dbReference>
<sequence>MLEELKADVRQVREIARLKKECKKAKDKLITVLDDLEDAQNKYKNSK</sequence>
<reference evidence="2" key="1">
    <citation type="submission" date="2013-07" db="EMBL/GenBank/DDBJ databases">
        <title>Sub-species coevolution in mutualistic symbiosis.</title>
        <authorList>
            <person name="Murfin K."/>
            <person name="Klassen J."/>
            <person name="Lee M."/>
            <person name="Forst S."/>
            <person name="Stock P."/>
            <person name="Goodrich-Blair H."/>
        </authorList>
    </citation>
    <scope>NUCLEOTIDE SEQUENCE [LARGE SCALE GENOMIC DNA]</scope>
    <source>
        <strain evidence="2">Kraussei Becker Underwood</strain>
    </source>
</reference>